<evidence type="ECO:0000313" key="2">
    <source>
        <dbReference type="EMBL" id="CAE7441689.1"/>
    </source>
</evidence>
<feature type="compositionally biased region" description="Low complexity" evidence="1">
    <location>
        <begin position="415"/>
        <end position="425"/>
    </location>
</feature>
<feature type="compositionally biased region" description="Basic and acidic residues" evidence="1">
    <location>
        <begin position="281"/>
        <end position="302"/>
    </location>
</feature>
<dbReference type="EMBL" id="CAJNDS010002341">
    <property type="protein sequence ID" value="CAE7441689.1"/>
    <property type="molecule type" value="Genomic_DNA"/>
</dbReference>
<sequence length="425" mass="46345">MGQCLEASRGGTVVEGQNGLERRAVVDFQPPRSVRGEILEEGEEGWEKLPGGDRMALELEPEDPGECWGVWLFAGGRFARILGPPIGCSASSIASTCCRSLAILRRLSGPKANLQVERFKADVGEVTRCGYLQQMLPQGPVPCFDKDDAARTGSIQVEDGVVLHKLPSGTVQRWKIHEMTFNPFGEELSNRVGQVAEEVLAVGSKVQYWSTTVERWVSATVLARNEDGSYRLDIKKRAPRQFIKEEAATEESKVAKPTRQPKQPAPSTVPNGQGGGSACPKPKESKEEGKKEGKKEAIKAFKEAFAPKLRRAPSPSSSPVETKKLKEGKEEKKKEKAKMTRNTSKTLRNAKNTEKSKEKRKKRPKSSSSASSAQHSKKPKGSAKHSKSTDSEDSEGSEDSSESESQDARSRRESSTSSSADSASS</sequence>
<dbReference type="AlphaFoldDB" id="A0A812RIR6"/>
<evidence type="ECO:0000313" key="3">
    <source>
        <dbReference type="Proteomes" id="UP000604046"/>
    </source>
</evidence>
<feature type="region of interest" description="Disordered" evidence="1">
    <location>
        <begin position="244"/>
        <end position="425"/>
    </location>
</feature>
<dbReference type="OrthoDB" id="3180714at2759"/>
<dbReference type="Proteomes" id="UP000604046">
    <property type="component" value="Unassembled WGS sequence"/>
</dbReference>
<gene>
    <name evidence="2" type="primary">PNKP</name>
    <name evidence="2" type="ORF">SNAT2548_LOCUS24020</name>
</gene>
<protein>
    <submittedName>
        <fullName evidence="2">PNKP protein</fullName>
    </submittedName>
</protein>
<proteinExistence type="predicted"/>
<feature type="compositionally biased region" description="Acidic residues" evidence="1">
    <location>
        <begin position="391"/>
        <end position="405"/>
    </location>
</feature>
<name>A0A812RIR6_9DINO</name>
<keyword evidence="3" id="KW-1185">Reference proteome</keyword>
<feature type="compositionally biased region" description="Basic and acidic residues" evidence="1">
    <location>
        <begin position="321"/>
        <end position="338"/>
    </location>
</feature>
<comment type="caution">
    <text evidence="2">The sequence shown here is derived from an EMBL/GenBank/DDBJ whole genome shotgun (WGS) entry which is preliminary data.</text>
</comment>
<feature type="compositionally biased region" description="Polar residues" evidence="1">
    <location>
        <begin position="340"/>
        <end position="350"/>
    </location>
</feature>
<feature type="compositionally biased region" description="Basic residues" evidence="1">
    <location>
        <begin position="375"/>
        <end position="386"/>
    </location>
</feature>
<organism evidence="2 3">
    <name type="scientific">Symbiodinium natans</name>
    <dbReference type="NCBI Taxonomy" id="878477"/>
    <lineage>
        <taxon>Eukaryota</taxon>
        <taxon>Sar</taxon>
        <taxon>Alveolata</taxon>
        <taxon>Dinophyceae</taxon>
        <taxon>Suessiales</taxon>
        <taxon>Symbiodiniaceae</taxon>
        <taxon>Symbiodinium</taxon>
    </lineage>
</organism>
<feature type="compositionally biased region" description="Basic and acidic residues" evidence="1">
    <location>
        <begin position="244"/>
        <end position="254"/>
    </location>
</feature>
<evidence type="ECO:0000256" key="1">
    <source>
        <dbReference type="SAM" id="MobiDB-lite"/>
    </source>
</evidence>
<accession>A0A812RIR6</accession>
<reference evidence="2" key="1">
    <citation type="submission" date="2021-02" db="EMBL/GenBank/DDBJ databases">
        <authorList>
            <person name="Dougan E. K."/>
            <person name="Rhodes N."/>
            <person name="Thang M."/>
            <person name="Chan C."/>
        </authorList>
    </citation>
    <scope>NUCLEOTIDE SEQUENCE</scope>
</reference>